<sequence>MVNSPELVGPATLSTMKWRVSICALVCSVVPRNTRILEPLVNGNRARNLPQYVPRWYGS</sequence>
<organism evidence="1">
    <name type="scientific">uncultured marine virus</name>
    <dbReference type="NCBI Taxonomy" id="186617"/>
    <lineage>
        <taxon>Viruses</taxon>
        <taxon>environmental samples</taxon>
    </lineage>
</organism>
<proteinExistence type="predicted"/>
<reference evidence="1" key="1">
    <citation type="journal article" date="2015" name="Front. Microbiol.">
        <title>Combining genomic sequencing methods to explore viral diversity and reveal potential virus-host interactions.</title>
        <authorList>
            <person name="Chow C.E."/>
            <person name="Winget D.M."/>
            <person name="White R.A.III."/>
            <person name="Hallam S.J."/>
            <person name="Suttle C.A."/>
        </authorList>
    </citation>
    <scope>NUCLEOTIDE SEQUENCE</scope>
    <source>
        <strain evidence="1">Anoxic3_5</strain>
    </source>
</reference>
<reference evidence="1" key="2">
    <citation type="submission" date="2015-03" db="EMBL/GenBank/DDBJ databases">
        <authorList>
            <person name="Chow C.-E.T."/>
            <person name="Winget D.M."/>
            <person name="White R.A.III."/>
            <person name="Hallam S.J."/>
            <person name="Suttle C.A."/>
        </authorList>
    </citation>
    <scope>NUCLEOTIDE SEQUENCE</scope>
    <source>
        <strain evidence="1">Anoxic3_5</strain>
    </source>
</reference>
<accession>A0A0F7L105</accession>
<name>A0A0F7L105_9VIRU</name>
<evidence type="ECO:0000313" key="1">
    <source>
        <dbReference type="EMBL" id="AKH46234.1"/>
    </source>
</evidence>
<protein>
    <submittedName>
        <fullName evidence="1">Uncharacterized protein</fullName>
    </submittedName>
</protein>
<dbReference type="EMBL" id="KR029580">
    <property type="protein sequence ID" value="AKH46234.1"/>
    <property type="molecule type" value="Genomic_DNA"/>
</dbReference>